<evidence type="ECO:0000313" key="3">
    <source>
        <dbReference type="Proteomes" id="UP000033121"/>
    </source>
</evidence>
<sequence>MNLRSTLPLLGLPAILLFSCTKTDQLLNLEELALKKSGDKKQVKCVDVDGNSYRTVKIGDKVWMAENLRVTRYRNGQAIPNVSNATEWKNTITATTKGAWCYYDNNTSNNLPYGKLYNWYAVSDTRGLAPKGWHIPTEQEWIELGRALGGCETAASKMKTTGNLTAGDGLWQAPNDDATNSSGFSAFPAGDRNSEGVFAGKSQRTRFWTSVQWEGDPSMIYCLSTNMFAGNPLLVNNDYDIIGYFSSYAAVGGLSVRCVKD</sequence>
<evidence type="ECO:0000259" key="1">
    <source>
        <dbReference type="Pfam" id="PF09603"/>
    </source>
</evidence>
<reference evidence="2 3" key="1">
    <citation type="submission" date="2015-04" db="EMBL/GenBank/DDBJ databases">
        <title>Whole genome shotgun sequence of Flavihumibacter petaseus NBRC 106054.</title>
        <authorList>
            <person name="Miyazawa S."/>
            <person name="Hosoyama A."/>
            <person name="Hashimoto M."/>
            <person name="Noguchi M."/>
            <person name="Tsuchikane K."/>
            <person name="Ohji S."/>
            <person name="Yamazoe A."/>
            <person name="Ichikawa N."/>
            <person name="Kimura A."/>
            <person name="Fujita N."/>
        </authorList>
    </citation>
    <scope>NUCLEOTIDE SEQUENCE [LARGE SCALE GENOMIC DNA]</scope>
    <source>
        <strain evidence="2 3">NBRC 106054</strain>
    </source>
</reference>
<dbReference type="PROSITE" id="PS51257">
    <property type="entry name" value="PROKAR_LIPOPROTEIN"/>
    <property type="match status" value="1"/>
</dbReference>
<dbReference type="InterPro" id="IPR011871">
    <property type="entry name" value="Fib_succ_major"/>
</dbReference>
<keyword evidence="3" id="KW-1185">Reference proteome</keyword>
<dbReference type="NCBIfam" id="TIGR02145">
    <property type="entry name" value="Fib_succ_major"/>
    <property type="match status" value="1"/>
</dbReference>
<evidence type="ECO:0000313" key="2">
    <source>
        <dbReference type="EMBL" id="GAO44879.1"/>
    </source>
</evidence>
<dbReference type="AlphaFoldDB" id="A0A0E9N4Z2"/>
<dbReference type="Pfam" id="PF09603">
    <property type="entry name" value="Fib_succ_major"/>
    <property type="match status" value="1"/>
</dbReference>
<dbReference type="EMBL" id="BBWV01000004">
    <property type="protein sequence ID" value="GAO44879.1"/>
    <property type="molecule type" value="Genomic_DNA"/>
</dbReference>
<organism evidence="2 3">
    <name type="scientific">Flavihumibacter petaseus NBRC 106054</name>
    <dbReference type="NCBI Taxonomy" id="1220578"/>
    <lineage>
        <taxon>Bacteria</taxon>
        <taxon>Pseudomonadati</taxon>
        <taxon>Bacteroidota</taxon>
        <taxon>Chitinophagia</taxon>
        <taxon>Chitinophagales</taxon>
        <taxon>Chitinophagaceae</taxon>
        <taxon>Flavihumibacter</taxon>
    </lineage>
</organism>
<dbReference type="OrthoDB" id="9805760at2"/>
<dbReference type="Proteomes" id="UP000033121">
    <property type="component" value="Unassembled WGS sequence"/>
</dbReference>
<dbReference type="STRING" id="1220578.FPE01S_04_01220"/>
<gene>
    <name evidence="2" type="ORF">FPE01S_04_01220</name>
</gene>
<protein>
    <recommendedName>
        <fullName evidence="1">Fibrobacter succinogenes major paralogous domain-containing protein</fullName>
    </recommendedName>
</protein>
<proteinExistence type="predicted"/>
<dbReference type="RefSeq" id="WP_052956054.1">
    <property type="nucleotide sequence ID" value="NZ_BBWV01000004.1"/>
</dbReference>
<accession>A0A0E9N4Z2</accession>
<name>A0A0E9N4Z2_9BACT</name>
<feature type="domain" description="Fibrobacter succinogenes major paralogous" evidence="1">
    <location>
        <begin position="56"/>
        <end position="260"/>
    </location>
</feature>
<comment type="caution">
    <text evidence="2">The sequence shown here is derived from an EMBL/GenBank/DDBJ whole genome shotgun (WGS) entry which is preliminary data.</text>
</comment>